<name>G4YX86_PHYSP</name>
<dbReference type="RefSeq" id="XP_009520942.1">
    <property type="nucleotide sequence ID" value="XM_009522647.1"/>
</dbReference>
<evidence type="ECO:0000259" key="1">
    <source>
        <dbReference type="Pfam" id="PF21056"/>
    </source>
</evidence>
<gene>
    <name evidence="2" type="ORF">PHYSODRAFT_484085</name>
</gene>
<protein>
    <recommendedName>
        <fullName evidence="1">ZSWIM1/3 RNaseH-like domain-containing protein</fullName>
    </recommendedName>
</protein>
<organism evidence="2 3">
    <name type="scientific">Phytophthora sojae (strain P6497)</name>
    <name type="common">Soybean stem and root rot agent</name>
    <name type="synonym">Phytophthora megasperma f. sp. glycines</name>
    <dbReference type="NCBI Taxonomy" id="1094619"/>
    <lineage>
        <taxon>Eukaryota</taxon>
        <taxon>Sar</taxon>
        <taxon>Stramenopiles</taxon>
        <taxon>Oomycota</taxon>
        <taxon>Peronosporomycetes</taxon>
        <taxon>Peronosporales</taxon>
        <taxon>Peronosporaceae</taxon>
        <taxon>Phytophthora</taxon>
    </lineage>
</organism>
<dbReference type="EMBL" id="JH159152">
    <property type="protein sequence ID" value="EGZ25654.1"/>
    <property type="molecule type" value="Genomic_DNA"/>
</dbReference>
<dbReference type="Proteomes" id="UP000002640">
    <property type="component" value="Unassembled WGS sequence"/>
</dbReference>
<feature type="non-terminal residue" evidence="2">
    <location>
        <position position="1"/>
    </location>
</feature>
<dbReference type="GeneID" id="20655712"/>
<feature type="domain" description="ZSWIM1/3 RNaseH-like" evidence="1">
    <location>
        <begin position="2"/>
        <end position="37"/>
    </location>
</feature>
<proteinExistence type="predicted"/>
<keyword evidence="3" id="KW-1185">Reference proteome</keyword>
<dbReference type="AlphaFoldDB" id="G4YX86"/>
<dbReference type="InterPro" id="IPR048324">
    <property type="entry name" value="ZSWIM1-3_RNaseH-like"/>
</dbReference>
<dbReference type="KEGG" id="psoj:PHYSODRAFT_484085"/>
<dbReference type="InParanoid" id="G4YX86"/>
<evidence type="ECO:0000313" key="3">
    <source>
        <dbReference type="Proteomes" id="UP000002640"/>
    </source>
</evidence>
<dbReference type="Pfam" id="PF21056">
    <property type="entry name" value="ZSWIM1-3_RNaseH-like"/>
    <property type="match status" value="1"/>
</dbReference>
<reference evidence="2 3" key="1">
    <citation type="journal article" date="2006" name="Science">
        <title>Phytophthora genome sequences uncover evolutionary origins and mechanisms of pathogenesis.</title>
        <authorList>
            <person name="Tyler B.M."/>
            <person name="Tripathy S."/>
            <person name="Zhang X."/>
            <person name="Dehal P."/>
            <person name="Jiang R.H."/>
            <person name="Aerts A."/>
            <person name="Arredondo F.D."/>
            <person name="Baxter L."/>
            <person name="Bensasson D."/>
            <person name="Beynon J.L."/>
            <person name="Chapman J."/>
            <person name="Damasceno C.M."/>
            <person name="Dorrance A.E."/>
            <person name="Dou D."/>
            <person name="Dickerman A.W."/>
            <person name="Dubchak I.L."/>
            <person name="Garbelotto M."/>
            <person name="Gijzen M."/>
            <person name="Gordon S.G."/>
            <person name="Govers F."/>
            <person name="Grunwald N.J."/>
            <person name="Huang W."/>
            <person name="Ivors K.L."/>
            <person name="Jones R.W."/>
            <person name="Kamoun S."/>
            <person name="Krampis K."/>
            <person name="Lamour K.H."/>
            <person name="Lee M.K."/>
            <person name="McDonald W.H."/>
            <person name="Medina M."/>
            <person name="Meijer H.J."/>
            <person name="Nordberg E.K."/>
            <person name="Maclean D.J."/>
            <person name="Ospina-Giraldo M.D."/>
            <person name="Morris P.F."/>
            <person name="Phuntumart V."/>
            <person name="Putnam N.H."/>
            <person name="Rash S."/>
            <person name="Rose J.K."/>
            <person name="Sakihama Y."/>
            <person name="Salamov A.A."/>
            <person name="Savidor A."/>
            <person name="Scheuring C.F."/>
            <person name="Smith B.M."/>
            <person name="Sobral B.W."/>
            <person name="Terry A."/>
            <person name="Torto-Alalibo T.A."/>
            <person name="Win J."/>
            <person name="Xu Z."/>
            <person name="Zhang H."/>
            <person name="Grigoriev I.V."/>
            <person name="Rokhsar D.S."/>
            <person name="Boore J.L."/>
        </authorList>
    </citation>
    <scope>NUCLEOTIDE SEQUENCE [LARGE SCALE GENOMIC DNA]</scope>
    <source>
        <strain evidence="2 3">P6497</strain>
    </source>
</reference>
<evidence type="ECO:0000313" key="2">
    <source>
        <dbReference type="EMBL" id="EGZ25654.1"/>
    </source>
</evidence>
<accession>G4YX86</accession>
<sequence>CVIAMQTAVQKACFKQWGDSLVMDWTHGTNNLGYHLGLYSLLLFPMYKLTRILMRCYCLSIIC</sequence>